<dbReference type="Pfam" id="PF16344">
    <property type="entry name" value="FecR_C"/>
    <property type="match status" value="1"/>
</dbReference>
<dbReference type="Gene3D" id="2.60.120.1440">
    <property type="match status" value="1"/>
</dbReference>
<name>A0A1I5T358_9BACT</name>
<gene>
    <name evidence="4" type="ORF">SAMN04515674_105351</name>
</gene>
<dbReference type="InterPro" id="IPR012373">
    <property type="entry name" value="Ferrdict_sens_TM"/>
</dbReference>
<organism evidence="4 5">
    <name type="scientific">Pseudarcicella hirudinis</name>
    <dbReference type="NCBI Taxonomy" id="1079859"/>
    <lineage>
        <taxon>Bacteria</taxon>
        <taxon>Pseudomonadati</taxon>
        <taxon>Bacteroidota</taxon>
        <taxon>Cytophagia</taxon>
        <taxon>Cytophagales</taxon>
        <taxon>Flectobacillaceae</taxon>
        <taxon>Pseudarcicella</taxon>
    </lineage>
</organism>
<dbReference type="STRING" id="1079859.SAMN04515674_105351"/>
<proteinExistence type="predicted"/>
<feature type="domain" description="FecR protein" evidence="2">
    <location>
        <begin position="143"/>
        <end position="232"/>
    </location>
</feature>
<keyword evidence="1" id="KW-1133">Transmembrane helix</keyword>
<dbReference type="OrthoDB" id="645173at2"/>
<dbReference type="EMBL" id="FOXH01000005">
    <property type="protein sequence ID" value="SFP77492.1"/>
    <property type="molecule type" value="Genomic_DNA"/>
</dbReference>
<reference evidence="4 5" key="1">
    <citation type="submission" date="2016-10" db="EMBL/GenBank/DDBJ databases">
        <authorList>
            <person name="de Groot N.N."/>
        </authorList>
    </citation>
    <scope>NUCLEOTIDE SEQUENCE [LARGE SCALE GENOMIC DNA]</scope>
    <source>
        <strain evidence="5">E92,LMG 26720,CCM 7988</strain>
    </source>
</reference>
<dbReference type="RefSeq" id="WP_092016990.1">
    <property type="nucleotide sequence ID" value="NZ_FOXH01000005.1"/>
</dbReference>
<dbReference type="AlphaFoldDB" id="A0A1I5T358"/>
<dbReference type="Proteomes" id="UP000199306">
    <property type="component" value="Unassembled WGS sequence"/>
</dbReference>
<evidence type="ECO:0000313" key="4">
    <source>
        <dbReference type="EMBL" id="SFP77492.1"/>
    </source>
</evidence>
<dbReference type="Gene3D" id="3.55.50.30">
    <property type="match status" value="1"/>
</dbReference>
<keyword evidence="1" id="KW-0472">Membrane</keyword>
<keyword evidence="1" id="KW-0812">Transmembrane</keyword>
<evidence type="ECO:0000259" key="2">
    <source>
        <dbReference type="Pfam" id="PF04773"/>
    </source>
</evidence>
<dbReference type="PANTHER" id="PTHR30273:SF2">
    <property type="entry name" value="PROTEIN FECR"/>
    <property type="match status" value="1"/>
</dbReference>
<dbReference type="InterPro" id="IPR032508">
    <property type="entry name" value="FecR_C"/>
</dbReference>
<dbReference type="Pfam" id="PF04773">
    <property type="entry name" value="FecR"/>
    <property type="match status" value="1"/>
</dbReference>
<evidence type="ECO:0008006" key="6">
    <source>
        <dbReference type="Google" id="ProtNLM"/>
    </source>
</evidence>
<dbReference type="GO" id="GO:0016989">
    <property type="term" value="F:sigma factor antagonist activity"/>
    <property type="evidence" value="ECO:0007669"/>
    <property type="project" value="TreeGrafter"/>
</dbReference>
<sequence length="363" mass="41924">MKIDYHKYNFEDFARDESFRQWIIYRDSQAEAFWLEWMIENPGFESKINLARAFLYALEEKDTSLGNSELDAVADEIILEHKPKRIPFLKSSIFRWAASVLLIAGMGVTAFYFFKPLTDKSLSTLEKISPVLIENYIEKANNSDKTQEIKLEDGSNITLYPKSKIRYPKVFTLKKREVYLAGQAFFNIAKNPKRPFWVYTSHISTQVLGTSFMIKANENAKDVKVEVKTGKVSVYTLKDLEERHEKQQVELAGIILTPNQQASYSKNDDRLIKSIVDHPDKLDSAPAEELHFSETRISKVFDQLERTYGLTIIYDSNNMKDCFLTANFENESLFEKLNLICKVTHSSYEISDAQIIIHSNGCE</sequence>
<feature type="domain" description="Protein FecR C-terminal" evidence="3">
    <location>
        <begin position="290"/>
        <end position="357"/>
    </location>
</feature>
<evidence type="ECO:0000313" key="5">
    <source>
        <dbReference type="Proteomes" id="UP000199306"/>
    </source>
</evidence>
<protein>
    <recommendedName>
        <fullName evidence="6">Ferric-dicitrate binding protein FerR, regulates iron transport through sigma-19</fullName>
    </recommendedName>
</protein>
<evidence type="ECO:0000259" key="3">
    <source>
        <dbReference type="Pfam" id="PF16344"/>
    </source>
</evidence>
<dbReference type="PANTHER" id="PTHR30273">
    <property type="entry name" value="PERIPLASMIC SIGNAL SENSOR AND SIGMA FACTOR ACTIVATOR FECR-RELATED"/>
    <property type="match status" value="1"/>
</dbReference>
<evidence type="ECO:0000256" key="1">
    <source>
        <dbReference type="SAM" id="Phobius"/>
    </source>
</evidence>
<dbReference type="InterPro" id="IPR006860">
    <property type="entry name" value="FecR"/>
</dbReference>
<accession>A0A1I5T358</accession>
<feature type="transmembrane region" description="Helical" evidence="1">
    <location>
        <begin position="93"/>
        <end position="114"/>
    </location>
</feature>
<keyword evidence="5" id="KW-1185">Reference proteome</keyword>